<evidence type="ECO:0000256" key="1">
    <source>
        <dbReference type="SAM" id="MobiDB-lite"/>
    </source>
</evidence>
<feature type="region of interest" description="Disordered" evidence="1">
    <location>
        <begin position="1"/>
        <end position="31"/>
    </location>
</feature>
<dbReference type="EMBL" id="HBUF01358067">
    <property type="protein sequence ID" value="CAG6718930.1"/>
    <property type="molecule type" value="Transcribed_RNA"/>
</dbReference>
<dbReference type="AlphaFoldDB" id="A0A8D8V4Q9"/>
<protein>
    <submittedName>
        <fullName evidence="2">Uncharacterized protein</fullName>
    </submittedName>
</protein>
<organism evidence="2">
    <name type="scientific">Cacopsylla melanoneura</name>
    <dbReference type="NCBI Taxonomy" id="428564"/>
    <lineage>
        <taxon>Eukaryota</taxon>
        <taxon>Metazoa</taxon>
        <taxon>Ecdysozoa</taxon>
        <taxon>Arthropoda</taxon>
        <taxon>Hexapoda</taxon>
        <taxon>Insecta</taxon>
        <taxon>Pterygota</taxon>
        <taxon>Neoptera</taxon>
        <taxon>Paraneoptera</taxon>
        <taxon>Hemiptera</taxon>
        <taxon>Sternorrhyncha</taxon>
        <taxon>Psylloidea</taxon>
        <taxon>Psyllidae</taxon>
        <taxon>Psyllinae</taxon>
        <taxon>Cacopsylla</taxon>
    </lineage>
</organism>
<accession>A0A8D8V4Q9</accession>
<sequence>MHHPKQQEPHSLINQQRQQQTPEQPQSQLQLHQDIQQVQYKQQQETQYQQHQHLQKNLMQQQQMYSQQQPQNQSYLHKELEQHTQQLQPHQQLSVHQYKDTHHSGQNMLRQHHHLQKEKDDPQQNQERNPLVHDNVQHILQHQRQIAIEHARQQLPQQNLEIQYMHEQIKQNLNQQCIQEHYYQQNQLQCQPEIQVNHHQSTFTPNHPGYTNHSLLNTLGIPRLINNQQKYMLPTLPTHNYYSVNNHNSNFP</sequence>
<proteinExistence type="predicted"/>
<feature type="compositionally biased region" description="Low complexity" evidence="1">
    <location>
        <begin position="83"/>
        <end position="96"/>
    </location>
</feature>
<evidence type="ECO:0000313" key="2">
    <source>
        <dbReference type="EMBL" id="CAG6718930.1"/>
    </source>
</evidence>
<name>A0A8D8V4Q9_9HEMI</name>
<feature type="region of interest" description="Disordered" evidence="1">
    <location>
        <begin position="81"/>
        <end position="128"/>
    </location>
</feature>
<reference evidence="2" key="1">
    <citation type="submission" date="2021-05" db="EMBL/GenBank/DDBJ databases">
        <authorList>
            <person name="Alioto T."/>
            <person name="Alioto T."/>
            <person name="Gomez Garrido J."/>
        </authorList>
    </citation>
    <scope>NUCLEOTIDE SEQUENCE</scope>
</reference>
<feature type="compositionally biased region" description="Low complexity" evidence="1">
    <location>
        <begin position="15"/>
        <end position="31"/>
    </location>
</feature>